<feature type="transmembrane region" description="Helical" evidence="5">
    <location>
        <begin position="292"/>
        <end position="313"/>
    </location>
</feature>
<keyword evidence="4 5" id="KW-0472">Membrane</keyword>
<sequence length="317" mass="33711">MYFPTAGIECNPFIPFGAALCISFFTSMGGISGAFLLLPFHMSVLGYVNPSVSATNQFFNILACPPGVWRYWREGRLIWPLALTVAAGTLPGVFLGALIRVNWLPDPDKFKIFAGLVLLYVGGRMARAVWKGRQAESPGMKLHGAPGTSDAAVAGKDDRCAGPDAPANCCRVLEWNTRSLSFAFQEKKHVVSTPRLALLSLVVGLIGGVYGIGGGAIMAPFLVSFFALPVYAVAGATLFATFLTSVAGVSFYSLLAPLYPGMAIAPDWRMGILVGLGGMCGMYLGARCQKHVPATALKCLLAVILLFTALRYLGQAF</sequence>
<dbReference type="EMBL" id="FPIW01000007">
    <property type="protein sequence ID" value="SFW27456.1"/>
    <property type="molecule type" value="Genomic_DNA"/>
</dbReference>
<evidence type="ECO:0000256" key="4">
    <source>
        <dbReference type="ARBA" id="ARBA00023136"/>
    </source>
</evidence>
<keyword evidence="5" id="KW-1003">Cell membrane</keyword>
<feature type="transmembrane region" description="Helical" evidence="5">
    <location>
        <begin position="196"/>
        <end position="222"/>
    </location>
</feature>
<accession>A0AA94L1G7</accession>
<evidence type="ECO:0000256" key="5">
    <source>
        <dbReference type="RuleBase" id="RU363041"/>
    </source>
</evidence>
<gene>
    <name evidence="6" type="ORF">SAMN02910291_00659</name>
</gene>
<dbReference type="RefSeq" id="WP_072311370.1">
    <property type="nucleotide sequence ID" value="NZ_FPIW01000007.1"/>
</dbReference>
<comment type="similarity">
    <text evidence="5">Belongs to the 4-toluene sulfonate uptake permease (TSUP) (TC 2.A.102) family.</text>
</comment>
<dbReference type="PANTHER" id="PTHR43483:SF3">
    <property type="entry name" value="MEMBRANE TRANSPORTER PROTEIN HI_0806-RELATED"/>
    <property type="match status" value="1"/>
</dbReference>
<organism evidence="6 7">
    <name type="scientific">Desulfovibrio desulfuricans</name>
    <dbReference type="NCBI Taxonomy" id="876"/>
    <lineage>
        <taxon>Bacteria</taxon>
        <taxon>Pseudomonadati</taxon>
        <taxon>Thermodesulfobacteriota</taxon>
        <taxon>Desulfovibrionia</taxon>
        <taxon>Desulfovibrionales</taxon>
        <taxon>Desulfovibrionaceae</taxon>
        <taxon>Desulfovibrio</taxon>
    </lineage>
</organism>
<dbReference type="GO" id="GO:0005886">
    <property type="term" value="C:plasma membrane"/>
    <property type="evidence" value="ECO:0007669"/>
    <property type="project" value="UniProtKB-SubCell"/>
</dbReference>
<dbReference type="AlphaFoldDB" id="A0AA94L1G7"/>
<feature type="transmembrane region" description="Helical" evidence="5">
    <location>
        <begin position="268"/>
        <end position="286"/>
    </location>
</feature>
<feature type="transmembrane region" description="Helical" evidence="5">
    <location>
        <begin position="228"/>
        <end position="256"/>
    </location>
</feature>
<comment type="subcellular location">
    <subcellularLocation>
        <location evidence="5">Cell membrane</location>
        <topology evidence="5">Multi-pass membrane protein</topology>
    </subcellularLocation>
    <subcellularLocation>
        <location evidence="1">Membrane</location>
        <topology evidence="1">Multi-pass membrane protein</topology>
    </subcellularLocation>
</comment>
<protein>
    <recommendedName>
        <fullName evidence="5">Probable membrane transporter protein</fullName>
    </recommendedName>
</protein>
<name>A0AA94L1G7_DESDE</name>
<reference evidence="7" key="1">
    <citation type="submission" date="2016-11" db="EMBL/GenBank/DDBJ databases">
        <authorList>
            <person name="Jaros S."/>
            <person name="Januszkiewicz K."/>
            <person name="Wedrychowicz H."/>
        </authorList>
    </citation>
    <scope>NUCLEOTIDE SEQUENCE [LARGE SCALE GENOMIC DNA]</scope>
    <source>
        <strain evidence="7">DSM 7057</strain>
    </source>
</reference>
<dbReference type="Pfam" id="PF01925">
    <property type="entry name" value="TauE"/>
    <property type="match status" value="1"/>
</dbReference>
<evidence type="ECO:0000256" key="1">
    <source>
        <dbReference type="ARBA" id="ARBA00004141"/>
    </source>
</evidence>
<proteinExistence type="inferred from homology"/>
<keyword evidence="2 5" id="KW-0812">Transmembrane</keyword>
<keyword evidence="3 5" id="KW-1133">Transmembrane helix</keyword>
<evidence type="ECO:0000313" key="6">
    <source>
        <dbReference type="EMBL" id="SFW27456.1"/>
    </source>
</evidence>
<feature type="transmembrane region" description="Helical" evidence="5">
    <location>
        <begin position="12"/>
        <end position="38"/>
    </location>
</feature>
<evidence type="ECO:0000256" key="3">
    <source>
        <dbReference type="ARBA" id="ARBA00022989"/>
    </source>
</evidence>
<comment type="caution">
    <text evidence="6">The sequence shown here is derived from an EMBL/GenBank/DDBJ whole genome shotgun (WGS) entry which is preliminary data.</text>
</comment>
<dbReference type="PANTHER" id="PTHR43483">
    <property type="entry name" value="MEMBRANE TRANSPORTER PROTEIN HI_0806-RELATED"/>
    <property type="match status" value="1"/>
</dbReference>
<evidence type="ECO:0000313" key="7">
    <source>
        <dbReference type="Proteomes" id="UP000182680"/>
    </source>
</evidence>
<dbReference type="Proteomes" id="UP000182680">
    <property type="component" value="Unassembled WGS sequence"/>
</dbReference>
<feature type="transmembrane region" description="Helical" evidence="5">
    <location>
        <begin position="77"/>
        <end position="100"/>
    </location>
</feature>
<dbReference type="InterPro" id="IPR002781">
    <property type="entry name" value="TM_pro_TauE-like"/>
</dbReference>
<evidence type="ECO:0000256" key="2">
    <source>
        <dbReference type="ARBA" id="ARBA00022692"/>
    </source>
</evidence>